<evidence type="ECO:0000313" key="2">
    <source>
        <dbReference type="Proteomes" id="UP000037696"/>
    </source>
</evidence>
<evidence type="ECO:0000313" key="1">
    <source>
        <dbReference type="EMBL" id="KOS37395.1"/>
    </source>
</evidence>
<sequence length="88" mass="10562">MTSRYVCSPRYAMILNSSFFNYSLYNSDIIQIQFRYNSDSIQIQFRFNSDSSHYRSPYTHRLMLYQMSDIVLVTDRPLTCRLPRKEIG</sequence>
<protein>
    <submittedName>
        <fullName evidence="1">Uncharacterized protein</fullName>
    </submittedName>
</protein>
<name>A0A0N0RXI2_9EURO</name>
<proteinExistence type="predicted"/>
<dbReference type="Proteomes" id="UP000037696">
    <property type="component" value="Unassembled WGS sequence"/>
</dbReference>
<comment type="caution">
    <text evidence="1">The sequence shown here is derived from an EMBL/GenBank/DDBJ whole genome shotgun (WGS) entry which is preliminary data.</text>
</comment>
<gene>
    <name evidence="1" type="ORF">ACN38_g11801</name>
</gene>
<dbReference type="OrthoDB" id="6162190at2759"/>
<dbReference type="EMBL" id="LHQQ01000322">
    <property type="protein sequence ID" value="KOS37395.1"/>
    <property type="molecule type" value="Genomic_DNA"/>
</dbReference>
<keyword evidence="2" id="KW-1185">Reference proteome</keyword>
<reference evidence="1 2" key="1">
    <citation type="submission" date="2015-08" db="EMBL/GenBank/DDBJ databases">
        <title>Genome sequencing of Penicillium nordicum.</title>
        <authorList>
            <person name="Nguyen H.D."/>
            <person name="Seifert K.A."/>
        </authorList>
    </citation>
    <scope>NUCLEOTIDE SEQUENCE [LARGE SCALE GENOMIC DNA]</scope>
    <source>
        <strain evidence="1 2">DAOMC 185683</strain>
    </source>
</reference>
<dbReference type="AlphaFoldDB" id="A0A0N0RXI2"/>
<organism evidence="1 2">
    <name type="scientific">Penicillium nordicum</name>
    <dbReference type="NCBI Taxonomy" id="229535"/>
    <lineage>
        <taxon>Eukaryota</taxon>
        <taxon>Fungi</taxon>
        <taxon>Dikarya</taxon>
        <taxon>Ascomycota</taxon>
        <taxon>Pezizomycotina</taxon>
        <taxon>Eurotiomycetes</taxon>
        <taxon>Eurotiomycetidae</taxon>
        <taxon>Eurotiales</taxon>
        <taxon>Aspergillaceae</taxon>
        <taxon>Penicillium</taxon>
    </lineage>
</organism>
<accession>A0A0N0RXI2</accession>